<feature type="compositionally biased region" description="Basic and acidic residues" evidence="1">
    <location>
        <begin position="89"/>
        <end position="100"/>
    </location>
</feature>
<proteinExistence type="predicted"/>
<feature type="region of interest" description="Disordered" evidence="1">
    <location>
        <begin position="48"/>
        <end position="100"/>
    </location>
</feature>
<sequence>MTDLTEQIQALTDESKKLSRLIGEAKKKGLDTADELIAQKKAVQASIAELEARATPESSDSEQPDSAGNAAATGKGGPGTGTVAAESPAKAKREPSDAERLQALIPPVYTAASESAESAQPAAAYACEVSEVSPPGWDDFVRQHPRATLYHESMWLRTVAETMGHQVAYVSCYFEADADRQLQSALPMIRQKSRLFGDIWTSIPLVNYGGALSVDKHAEKHVLKAAADFARASGASHLEVRGYHKQPTGWPERTDKVNMWLPLPADSKTLWKGFSSKVRSQIRKGQQNDYQSRIGGAELLDDFYRVFSENMRDLGTPVYGKAFFAGILKNFGSSAKLIVIYSKGQPASCGFLVEQSTGAVKLLEIPWASTRQAFNSQNMNMVMYWEILSHAADTGFDLFDFGRSSKDAGTYRFKKQWGAMPVQLYWHYALFQADELPAVNNNNPKFKLLVAMWQRLPLWLANRLGPAIVKYIP</sequence>
<dbReference type="PANTHER" id="PTHR36174:SF1">
    <property type="entry name" value="LIPID II:GLYCINE GLYCYLTRANSFERASE"/>
    <property type="match status" value="1"/>
</dbReference>
<keyword evidence="4" id="KW-1185">Reference proteome</keyword>
<dbReference type="NCBIfam" id="TIGR03019">
    <property type="entry name" value="pepcterm_femAB"/>
    <property type="match status" value="1"/>
</dbReference>
<evidence type="ECO:0000259" key="2">
    <source>
        <dbReference type="Pfam" id="PF13480"/>
    </source>
</evidence>
<dbReference type="Proteomes" id="UP001501337">
    <property type="component" value="Unassembled WGS sequence"/>
</dbReference>
<dbReference type="InterPro" id="IPR038740">
    <property type="entry name" value="BioF2-like_GNAT_dom"/>
</dbReference>
<dbReference type="SUPFAM" id="SSF55729">
    <property type="entry name" value="Acyl-CoA N-acyltransferases (Nat)"/>
    <property type="match status" value="2"/>
</dbReference>
<evidence type="ECO:0000256" key="1">
    <source>
        <dbReference type="SAM" id="MobiDB-lite"/>
    </source>
</evidence>
<dbReference type="Gene3D" id="3.40.630.30">
    <property type="match status" value="1"/>
</dbReference>
<reference evidence="4" key="1">
    <citation type="journal article" date="2019" name="Int. J. Syst. Evol. Microbiol.">
        <title>The Global Catalogue of Microorganisms (GCM) 10K type strain sequencing project: providing services to taxonomists for standard genome sequencing and annotation.</title>
        <authorList>
            <consortium name="The Broad Institute Genomics Platform"/>
            <consortium name="The Broad Institute Genome Sequencing Center for Infectious Disease"/>
            <person name="Wu L."/>
            <person name="Ma J."/>
        </authorList>
    </citation>
    <scope>NUCLEOTIDE SEQUENCE [LARGE SCALE GENOMIC DNA]</scope>
    <source>
        <strain evidence="4">JCM 17555</strain>
    </source>
</reference>
<organism evidence="3 4">
    <name type="scientific">Allohahella marinimesophila</name>
    <dbReference type="NCBI Taxonomy" id="1054972"/>
    <lineage>
        <taxon>Bacteria</taxon>
        <taxon>Pseudomonadati</taxon>
        <taxon>Pseudomonadota</taxon>
        <taxon>Gammaproteobacteria</taxon>
        <taxon>Oceanospirillales</taxon>
        <taxon>Hahellaceae</taxon>
        <taxon>Allohahella</taxon>
    </lineage>
</organism>
<protein>
    <recommendedName>
        <fullName evidence="2">BioF2-like acetyltransferase domain-containing protein</fullName>
    </recommendedName>
</protein>
<accession>A0ABP7Q8H3</accession>
<evidence type="ECO:0000313" key="3">
    <source>
        <dbReference type="EMBL" id="GAA3978246.1"/>
    </source>
</evidence>
<dbReference type="Gene3D" id="1.10.287.40">
    <property type="entry name" value="Serine-tRNA synthetase, tRNA binding domain"/>
    <property type="match status" value="1"/>
</dbReference>
<dbReference type="InterPro" id="IPR017469">
    <property type="entry name" value="PEP-CTERM_FemAB-rel"/>
</dbReference>
<dbReference type="PANTHER" id="PTHR36174">
    <property type="entry name" value="LIPID II:GLYCINE GLYCYLTRANSFERASE"/>
    <property type="match status" value="1"/>
</dbReference>
<gene>
    <name evidence="3" type="ORF">GCM10022278_38650</name>
</gene>
<dbReference type="RefSeq" id="WP_344809503.1">
    <property type="nucleotide sequence ID" value="NZ_BAABBO010000022.1"/>
</dbReference>
<name>A0ABP7Q8H3_9GAMM</name>
<feature type="domain" description="BioF2-like acetyltransferase" evidence="2">
    <location>
        <begin position="276"/>
        <end position="415"/>
    </location>
</feature>
<dbReference type="InterPro" id="IPR050644">
    <property type="entry name" value="PG_Glycine_Bridge_Synth"/>
</dbReference>
<evidence type="ECO:0000313" key="4">
    <source>
        <dbReference type="Proteomes" id="UP001501337"/>
    </source>
</evidence>
<dbReference type="EMBL" id="BAABBO010000022">
    <property type="protein sequence ID" value="GAA3978246.1"/>
    <property type="molecule type" value="Genomic_DNA"/>
</dbReference>
<dbReference type="InterPro" id="IPR042103">
    <property type="entry name" value="SerRS_1_N_sf"/>
</dbReference>
<comment type="caution">
    <text evidence="3">The sequence shown here is derived from an EMBL/GenBank/DDBJ whole genome shotgun (WGS) entry which is preliminary data.</text>
</comment>
<dbReference type="Pfam" id="PF13480">
    <property type="entry name" value="Acetyltransf_6"/>
    <property type="match status" value="1"/>
</dbReference>
<dbReference type="InterPro" id="IPR016181">
    <property type="entry name" value="Acyl_CoA_acyltransferase"/>
</dbReference>